<dbReference type="AlphaFoldDB" id="A0A2T3AB30"/>
<evidence type="ECO:0008006" key="4">
    <source>
        <dbReference type="Google" id="ProtNLM"/>
    </source>
</evidence>
<dbReference type="InParanoid" id="A0A2T3AB30"/>
<feature type="chain" id="PRO_5015438405" description="Secreted protein" evidence="1">
    <location>
        <begin position="22"/>
        <end position="80"/>
    </location>
</feature>
<feature type="signal peptide" evidence="1">
    <location>
        <begin position="1"/>
        <end position="21"/>
    </location>
</feature>
<evidence type="ECO:0000313" key="3">
    <source>
        <dbReference type="Proteomes" id="UP000241462"/>
    </source>
</evidence>
<evidence type="ECO:0000256" key="1">
    <source>
        <dbReference type="SAM" id="SignalP"/>
    </source>
</evidence>
<dbReference type="EMBL" id="KZ678422">
    <property type="protein sequence ID" value="PSR89048.1"/>
    <property type="molecule type" value="Genomic_DNA"/>
</dbReference>
<dbReference type="Proteomes" id="UP000241462">
    <property type="component" value="Unassembled WGS sequence"/>
</dbReference>
<sequence length="80" mass="9134">MITRLFAVLISTRFISPGTYSQLYVPEIGPCWSLWHFGLTVPACRNQPRLRILDVNHFPPHFTVLTINHPGCCIGKTIRN</sequence>
<accession>A0A2T3AB30</accession>
<reference evidence="2 3" key="1">
    <citation type="journal article" date="2018" name="Mycol. Prog.">
        <title>Coniella lustricola, a new species from submerged detritus.</title>
        <authorList>
            <person name="Raudabaugh D.B."/>
            <person name="Iturriaga T."/>
            <person name="Carver A."/>
            <person name="Mondo S."/>
            <person name="Pangilinan J."/>
            <person name="Lipzen A."/>
            <person name="He G."/>
            <person name="Amirebrahimi M."/>
            <person name="Grigoriev I.V."/>
            <person name="Miller A.N."/>
        </authorList>
    </citation>
    <scope>NUCLEOTIDE SEQUENCE [LARGE SCALE GENOMIC DNA]</scope>
    <source>
        <strain evidence="2 3">B22-T-1</strain>
    </source>
</reference>
<gene>
    <name evidence="2" type="ORF">BD289DRAFT_224186</name>
</gene>
<protein>
    <recommendedName>
        <fullName evidence="4">Secreted protein</fullName>
    </recommendedName>
</protein>
<name>A0A2T3AB30_9PEZI</name>
<evidence type="ECO:0000313" key="2">
    <source>
        <dbReference type="EMBL" id="PSR89048.1"/>
    </source>
</evidence>
<organism evidence="2 3">
    <name type="scientific">Coniella lustricola</name>
    <dbReference type="NCBI Taxonomy" id="2025994"/>
    <lineage>
        <taxon>Eukaryota</taxon>
        <taxon>Fungi</taxon>
        <taxon>Dikarya</taxon>
        <taxon>Ascomycota</taxon>
        <taxon>Pezizomycotina</taxon>
        <taxon>Sordariomycetes</taxon>
        <taxon>Sordariomycetidae</taxon>
        <taxon>Diaporthales</taxon>
        <taxon>Schizoparmaceae</taxon>
        <taxon>Coniella</taxon>
    </lineage>
</organism>
<proteinExistence type="predicted"/>
<keyword evidence="3" id="KW-1185">Reference proteome</keyword>
<keyword evidence="1" id="KW-0732">Signal</keyword>